<dbReference type="Pfam" id="PF04143">
    <property type="entry name" value="Sulf_transp"/>
    <property type="match status" value="1"/>
</dbReference>
<feature type="transmembrane region" description="Helical" evidence="9">
    <location>
        <begin position="335"/>
        <end position="357"/>
    </location>
</feature>
<dbReference type="eggNOG" id="COG2391">
    <property type="taxonomic scope" value="Bacteria"/>
</dbReference>
<keyword evidence="3" id="KW-1003">Cell membrane</keyword>
<feature type="transmembrane region" description="Helical" evidence="9">
    <location>
        <begin position="35"/>
        <end position="51"/>
    </location>
</feature>
<feature type="transmembrane region" description="Helical" evidence="9">
    <location>
        <begin position="302"/>
        <end position="323"/>
    </location>
</feature>
<feature type="transmembrane region" description="Helical" evidence="9">
    <location>
        <begin position="147"/>
        <end position="167"/>
    </location>
</feature>
<name>B3PJY4_CELJU</name>
<evidence type="ECO:0000256" key="9">
    <source>
        <dbReference type="SAM" id="Phobius"/>
    </source>
</evidence>
<dbReference type="EMBL" id="CP000934">
    <property type="protein sequence ID" value="ACE85149.1"/>
    <property type="molecule type" value="Genomic_DNA"/>
</dbReference>
<keyword evidence="7 9" id="KW-0472">Membrane</keyword>
<proteinExistence type="inferred from homology"/>
<feature type="transmembrane region" description="Helical" evidence="9">
    <location>
        <begin position="9"/>
        <end position="29"/>
    </location>
</feature>
<evidence type="ECO:0000256" key="3">
    <source>
        <dbReference type="ARBA" id="ARBA00022475"/>
    </source>
</evidence>
<evidence type="ECO:0000256" key="4">
    <source>
        <dbReference type="ARBA" id="ARBA00022519"/>
    </source>
</evidence>
<dbReference type="InterPro" id="IPR007272">
    <property type="entry name" value="Sulf_transp_TsuA/YedE"/>
</dbReference>
<feature type="transmembrane region" description="Helical" evidence="9">
    <location>
        <begin position="115"/>
        <end position="140"/>
    </location>
</feature>
<dbReference type="GO" id="GO:0005886">
    <property type="term" value="C:plasma membrane"/>
    <property type="evidence" value="ECO:0007669"/>
    <property type="project" value="UniProtKB-SubCell"/>
</dbReference>
<keyword evidence="4" id="KW-0997">Cell inner membrane</keyword>
<dbReference type="Proteomes" id="UP000001036">
    <property type="component" value="Chromosome"/>
</dbReference>
<dbReference type="STRING" id="498211.CJA_2346"/>
<gene>
    <name evidence="10" type="ordered locus">CJA_2346</name>
</gene>
<organism evidence="10 11">
    <name type="scientific">Cellvibrio japonicus (strain Ueda107)</name>
    <name type="common">Pseudomonas fluorescens subsp. cellulosa</name>
    <dbReference type="NCBI Taxonomy" id="498211"/>
    <lineage>
        <taxon>Bacteria</taxon>
        <taxon>Pseudomonadati</taxon>
        <taxon>Pseudomonadota</taxon>
        <taxon>Gammaproteobacteria</taxon>
        <taxon>Cellvibrionales</taxon>
        <taxon>Cellvibrionaceae</taxon>
        <taxon>Cellvibrio</taxon>
    </lineage>
</organism>
<reference evidence="10 11" key="1">
    <citation type="journal article" date="2008" name="J. Bacteriol.">
        <title>Insights into plant cell wall degradation from the genome sequence of the soil bacterium Cellvibrio japonicus.</title>
        <authorList>
            <person name="Deboy R.T."/>
            <person name="Mongodin E.F."/>
            <person name="Fouts D.E."/>
            <person name="Tailford L.E."/>
            <person name="Khouri H."/>
            <person name="Emerson J.B."/>
            <person name="Mohamoud Y."/>
            <person name="Watkins K."/>
            <person name="Henrissat B."/>
            <person name="Gilbert H.J."/>
            <person name="Nelson K.E."/>
        </authorList>
    </citation>
    <scope>NUCLEOTIDE SEQUENCE [LARGE SCALE GENOMIC DNA]</scope>
    <source>
        <strain evidence="10 11">Ueda107</strain>
    </source>
</reference>
<evidence type="ECO:0000256" key="8">
    <source>
        <dbReference type="ARBA" id="ARBA00035655"/>
    </source>
</evidence>
<accession>B3PJY4</accession>
<evidence type="ECO:0000256" key="5">
    <source>
        <dbReference type="ARBA" id="ARBA00022692"/>
    </source>
</evidence>
<comment type="similarity">
    <text evidence="8">Belongs to the TsuA/YedE (TC 9.B.102) family.</text>
</comment>
<feature type="transmembrane region" description="Helical" evidence="9">
    <location>
        <begin position="72"/>
        <end position="95"/>
    </location>
</feature>
<keyword evidence="2" id="KW-0813">Transport</keyword>
<keyword evidence="5 9" id="KW-0812">Transmembrane</keyword>
<dbReference type="RefSeq" id="WP_012487944.1">
    <property type="nucleotide sequence ID" value="NC_010995.1"/>
</dbReference>
<evidence type="ECO:0000313" key="10">
    <source>
        <dbReference type="EMBL" id="ACE85149.1"/>
    </source>
</evidence>
<sequence>MAFLLSPGVLTRGLALLVASLLIGASWYLANLHERELSLALLLGALFGFVLQRSKFCFFCITRDFVAQRNSLGLLGLVAALATGILGYSAVYGAILPTPVEGRLPPDAHIGPVSWVLVFAALVFGSGMSLSGSCISAHLYRLGEGALASAVALIGVILGFILGFATWNDLYLRFIQEAPVVWLPHYWGYGGALLIQLGLLGFIAWLLVKHHRTVDTQHTPVSFFTAWFVNRWPTYLGGMLIGSLATVAYFRIAPLGVTAELGSLARTLGSEANILPSRLEGLDSFSGCATAIKETLLSTNGVFIVGLVFASFAASLFSGQFAFDLPDLRKVLRHFVGGILMGWASMTALGCTVGTLLSGIMAGALSGWIFAVFCIIGLWLTLKLRTRIAWLK</sequence>
<dbReference type="AlphaFoldDB" id="B3PJY4"/>
<feature type="transmembrane region" description="Helical" evidence="9">
    <location>
        <begin position="232"/>
        <end position="252"/>
    </location>
</feature>
<evidence type="ECO:0000256" key="1">
    <source>
        <dbReference type="ARBA" id="ARBA00004429"/>
    </source>
</evidence>
<dbReference type="PANTHER" id="PTHR30574:SF1">
    <property type="entry name" value="SULPHUR TRANSPORT DOMAIN-CONTAINING PROTEIN"/>
    <property type="match status" value="1"/>
</dbReference>
<evidence type="ECO:0000313" key="11">
    <source>
        <dbReference type="Proteomes" id="UP000001036"/>
    </source>
</evidence>
<dbReference type="HOGENOM" id="CLU_050656_1_1_6"/>
<protein>
    <submittedName>
        <fullName evidence="10">Putative membrane protein</fullName>
    </submittedName>
</protein>
<feature type="transmembrane region" description="Helical" evidence="9">
    <location>
        <begin position="187"/>
        <end position="208"/>
    </location>
</feature>
<evidence type="ECO:0000256" key="7">
    <source>
        <dbReference type="ARBA" id="ARBA00023136"/>
    </source>
</evidence>
<feature type="transmembrane region" description="Helical" evidence="9">
    <location>
        <begin position="363"/>
        <end position="382"/>
    </location>
</feature>
<evidence type="ECO:0000256" key="6">
    <source>
        <dbReference type="ARBA" id="ARBA00022989"/>
    </source>
</evidence>
<dbReference type="KEGG" id="cja:CJA_2346"/>
<dbReference type="OrthoDB" id="9794165at2"/>
<keyword evidence="6 9" id="KW-1133">Transmembrane helix</keyword>
<comment type="subcellular location">
    <subcellularLocation>
        <location evidence="1">Cell inner membrane</location>
        <topology evidence="1">Multi-pass membrane protein</topology>
    </subcellularLocation>
</comment>
<dbReference type="PANTHER" id="PTHR30574">
    <property type="entry name" value="INNER MEMBRANE PROTEIN YEDE"/>
    <property type="match status" value="1"/>
</dbReference>
<keyword evidence="11" id="KW-1185">Reference proteome</keyword>
<evidence type="ECO:0000256" key="2">
    <source>
        <dbReference type="ARBA" id="ARBA00022448"/>
    </source>
</evidence>